<dbReference type="Proteomes" id="UP000268093">
    <property type="component" value="Unassembled WGS sequence"/>
</dbReference>
<dbReference type="AlphaFoldDB" id="A0A433D9S2"/>
<evidence type="ECO:0000313" key="3">
    <source>
        <dbReference type="Proteomes" id="UP000268093"/>
    </source>
</evidence>
<proteinExistence type="predicted"/>
<name>A0A433D9S2_9FUNG</name>
<feature type="region of interest" description="Disordered" evidence="1">
    <location>
        <begin position="1"/>
        <end position="30"/>
    </location>
</feature>
<evidence type="ECO:0000256" key="1">
    <source>
        <dbReference type="SAM" id="MobiDB-lite"/>
    </source>
</evidence>
<sequence>MRKATLHAQKPNPNLTTQPHHPNSKEHAQLPPKQSFHVIHKTGTTAQTIHSTLAFRPLPARSCIPVILLVNDVNPLSMSLAISTSSLDLDYHHRGIFRFLPAARIYMDFSSM</sequence>
<evidence type="ECO:0000313" key="2">
    <source>
        <dbReference type="EMBL" id="RUP47371.1"/>
    </source>
</evidence>
<accession>A0A433D9S2</accession>
<comment type="caution">
    <text evidence="2">The sequence shown here is derived from an EMBL/GenBank/DDBJ whole genome shotgun (WGS) entry which is preliminary data.</text>
</comment>
<organism evidence="2 3">
    <name type="scientific">Jimgerdemannia flammicorona</name>
    <dbReference type="NCBI Taxonomy" id="994334"/>
    <lineage>
        <taxon>Eukaryota</taxon>
        <taxon>Fungi</taxon>
        <taxon>Fungi incertae sedis</taxon>
        <taxon>Mucoromycota</taxon>
        <taxon>Mucoromycotina</taxon>
        <taxon>Endogonomycetes</taxon>
        <taxon>Endogonales</taxon>
        <taxon>Endogonaceae</taxon>
        <taxon>Jimgerdemannia</taxon>
    </lineage>
</organism>
<protein>
    <submittedName>
        <fullName evidence="2">Uncharacterized protein</fullName>
    </submittedName>
</protein>
<gene>
    <name evidence="2" type="ORF">BC936DRAFT_145809</name>
</gene>
<reference evidence="2 3" key="1">
    <citation type="journal article" date="2018" name="New Phytol.">
        <title>Phylogenomics of Endogonaceae and evolution of mycorrhizas within Mucoromycota.</title>
        <authorList>
            <person name="Chang Y."/>
            <person name="Desiro A."/>
            <person name="Na H."/>
            <person name="Sandor L."/>
            <person name="Lipzen A."/>
            <person name="Clum A."/>
            <person name="Barry K."/>
            <person name="Grigoriev I.V."/>
            <person name="Martin F.M."/>
            <person name="Stajich J.E."/>
            <person name="Smith M.E."/>
            <person name="Bonito G."/>
            <person name="Spatafora J.W."/>
        </authorList>
    </citation>
    <scope>NUCLEOTIDE SEQUENCE [LARGE SCALE GENOMIC DNA]</scope>
    <source>
        <strain evidence="2 3">GMNB39</strain>
    </source>
</reference>
<keyword evidence="3" id="KW-1185">Reference proteome</keyword>
<feature type="compositionally biased region" description="Polar residues" evidence="1">
    <location>
        <begin position="11"/>
        <end position="21"/>
    </location>
</feature>
<dbReference type="EMBL" id="RBNI01004606">
    <property type="protein sequence ID" value="RUP47371.1"/>
    <property type="molecule type" value="Genomic_DNA"/>
</dbReference>